<accession>A0A6A4LS55</accession>
<keyword evidence="1" id="KW-0808">Transferase</keyword>
<evidence type="ECO:0000256" key="2">
    <source>
        <dbReference type="ARBA" id="ARBA00022741"/>
    </source>
</evidence>
<gene>
    <name evidence="5" type="ORF">C3L33_05979</name>
</gene>
<evidence type="ECO:0000313" key="5">
    <source>
        <dbReference type="EMBL" id="KAE9462113.1"/>
    </source>
</evidence>
<sequence>MILLRILDYNSSILLMQGYMDPEYYMTQQLTEKSDVYSYGVVMLELVTARQPIDKGKYIAREVRQKMDRTKVGYNLQEIIDPAILGITLGGLEKFVDLALRCVEEAGAERPTMGEVVKEIESIMQIAGLNPNADSASTSASYEGAIKRYDHPYSDESLFVYSGAFLPAKVR</sequence>
<dbReference type="Pfam" id="PF07714">
    <property type="entry name" value="PK_Tyr_Ser-Thr"/>
    <property type="match status" value="1"/>
</dbReference>
<dbReference type="SUPFAM" id="SSF56112">
    <property type="entry name" value="Protein kinase-like (PK-like)"/>
    <property type="match status" value="1"/>
</dbReference>
<evidence type="ECO:0000256" key="1">
    <source>
        <dbReference type="ARBA" id="ARBA00022527"/>
    </source>
</evidence>
<dbReference type="EMBL" id="QEFC01000922">
    <property type="protein sequence ID" value="KAE9462113.1"/>
    <property type="molecule type" value="Genomic_DNA"/>
</dbReference>
<feature type="non-terminal residue" evidence="5">
    <location>
        <position position="1"/>
    </location>
</feature>
<dbReference type="InterPro" id="IPR000719">
    <property type="entry name" value="Prot_kinase_dom"/>
</dbReference>
<dbReference type="PANTHER" id="PTHR47989:SF62">
    <property type="entry name" value="OS05G0423500 PROTEIN"/>
    <property type="match status" value="1"/>
</dbReference>
<dbReference type="Proteomes" id="UP000428333">
    <property type="component" value="Linkage Group LG04"/>
</dbReference>
<keyword evidence="6" id="KW-1185">Reference proteome</keyword>
<evidence type="ECO:0000313" key="6">
    <source>
        <dbReference type="Proteomes" id="UP000428333"/>
    </source>
</evidence>
<dbReference type="PANTHER" id="PTHR47989">
    <property type="entry name" value="OS01G0750732 PROTEIN"/>
    <property type="match status" value="1"/>
</dbReference>
<evidence type="ECO:0000256" key="3">
    <source>
        <dbReference type="ARBA" id="ARBA00022840"/>
    </source>
</evidence>
<dbReference type="InterPro" id="IPR011009">
    <property type="entry name" value="Kinase-like_dom_sf"/>
</dbReference>
<reference evidence="5 6" key="1">
    <citation type="journal article" date="2019" name="Genome Biol. Evol.">
        <title>The Rhododendron genome and chromosomal organization provide insight into shared whole-genome duplications across the heath family (Ericaceae).</title>
        <authorList>
            <person name="Soza V.L."/>
            <person name="Lindsley D."/>
            <person name="Waalkes A."/>
            <person name="Ramage E."/>
            <person name="Patwardhan R.P."/>
            <person name="Burton J.N."/>
            <person name="Adey A."/>
            <person name="Kumar A."/>
            <person name="Qiu R."/>
            <person name="Shendure J."/>
            <person name="Hall B."/>
        </authorList>
    </citation>
    <scope>NUCLEOTIDE SEQUENCE [LARGE SCALE GENOMIC DNA]</scope>
    <source>
        <strain evidence="5">RSF 1966-606</strain>
    </source>
</reference>
<evidence type="ECO:0000259" key="4">
    <source>
        <dbReference type="PROSITE" id="PS50011"/>
    </source>
</evidence>
<keyword evidence="2" id="KW-0547">Nucleotide-binding</keyword>
<proteinExistence type="predicted"/>
<keyword evidence="1" id="KW-0723">Serine/threonine-protein kinase</keyword>
<organism evidence="5 6">
    <name type="scientific">Rhododendron williamsianum</name>
    <dbReference type="NCBI Taxonomy" id="262921"/>
    <lineage>
        <taxon>Eukaryota</taxon>
        <taxon>Viridiplantae</taxon>
        <taxon>Streptophyta</taxon>
        <taxon>Embryophyta</taxon>
        <taxon>Tracheophyta</taxon>
        <taxon>Spermatophyta</taxon>
        <taxon>Magnoliopsida</taxon>
        <taxon>eudicotyledons</taxon>
        <taxon>Gunneridae</taxon>
        <taxon>Pentapetalae</taxon>
        <taxon>asterids</taxon>
        <taxon>Ericales</taxon>
        <taxon>Ericaceae</taxon>
        <taxon>Ericoideae</taxon>
        <taxon>Rhodoreae</taxon>
        <taxon>Rhododendron</taxon>
    </lineage>
</organism>
<dbReference type="InterPro" id="IPR001245">
    <property type="entry name" value="Ser-Thr/Tyr_kinase_cat_dom"/>
</dbReference>
<dbReference type="PROSITE" id="PS50011">
    <property type="entry name" value="PROTEIN_KINASE_DOM"/>
    <property type="match status" value="1"/>
</dbReference>
<keyword evidence="3" id="KW-0067">ATP-binding</keyword>
<comment type="caution">
    <text evidence="5">The sequence shown here is derived from an EMBL/GenBank/DDBJ whole genome shotgun (WGS) entry which is preliminary data.</text>
</comment>
<protein>
    <recommendedName>
        <fullName evidence="4">Protein kinase domain-containing protein</fullName>
    </recommendedName>
</protein>
<dbReference type="GO" id="GO:0004674">
    <property type="term" value="F:protein serine/threonine kinase activity"/>
    <property type="evidence" value="ECO:0007669"/>
    <property type="project" value="UniProtKB-KW"/>
</dbReference>
<dbReference type="OrthoDB" id="2015206at2759"/>
<feature type="domain" description="Protein kinase" evidence="4">
    <location>
        <begin position="1"/>
        <end position="124"/>
    </location>
</feature>
<dbReference type="GO" id="GO:0005524">
    <property type="term" value="F:ATP binding"/>
    <property type="evidence" value="ECO:0007669"/>
    <property type="project" value="UniProtKB-KW"/>
</dbReference>
<dbReference type="AlphaFoldDB" id="A0A6A4LS55"/>
<keyword evidence="1" id="KW-0418">Kinase</keyword>
<name>A0A6A4LS55_9ERIC</name>
<dbReference type="Gene3D" id="1.10.510.10">
    <property type="entry name" value="Transferase(Phosphotransferase) domain 1"/>
    <property type="match status" value="1"/>
</dbReference>